<dbReference type="InterPro" id="IPR050469">
    <property type="entry name" value="Diguanylate_Cyclase"/>
</dbReference>
<feature type="domain" description="GGDEF" evidence="4">
    <location>
        <begin position="96"/>
        <end position="229"/>
    </location>
</feature>
<comment type="catalytic activity">
    <reaction evidence="2">
        <text>2 GTP = 3',3'-c-di-GMP + 2 diphosphate</text>
        <dbReference type="Rhea" id="RHEA:24898"/>
        <dbReference type="ChEBI" id="CHEBI:33019"/>
        <dbReference type="ChEBI" id="CHEBI:37565"/>
        <dbReference type="ChEBI" id="CHEBI:58805"/>
        <dbReference type="EC" id="2.7.7.65"/>
    </reaction>
</comment>
<proteinExistence type="predicted"/>
<dbReference type="Pfam" id="PF00990">
    <property type="entry name" value="GGDEF"/>
    <property type="match status" value="1"/>
</dbReference>
<dbReference type="InterPro" id="IPR029787">
    <property type="entry name" value="Nucleotide_cyclase"/>
</dbReference>
<dbReference type="GO" id="GO:0043709">
    <property type="term" value="P:cell adhesion involved in single-species biofilm formation"/>
    <property type="evidence" value="ECO:0007669"/>
    <property type="project" value="TreeGrafter"/>
</dbReference>
<dbReference type="SMART" id="SM00267">
    <property type="entry name" value="GGDEF"/>
    <property type="match status" value="1"/>
</dbReference>
<dbReference type="PANTHER" id="PTHR45138:SF9">
    <property type="entry name" value="DIGUANYLATE CYCLASE DGCM-RELATED"/>
    <property type="match status" value="1"/>
</dbReference>
<evidence type="ECO:0000256" key="1">
    <source>
        <dbReference type="ARBA" id="ARBA00012528"/>
    </source>
</evidence>
<dbReference type="PROSITE" id="PS50887">
    <property type="entry name" value="GGDEF"/>
    <property type="match status" value="1"/>
</dbReference>
<keyword evidence="3" id="KW-0812">Transmembrane</keyword>
<keyword evidence="6" id="KW-1185">Reference proteome</keyword>
<evidence type="ECO:0000313" key="6">
    <source>
        <dbReference type="Proteomes" id="UP000199478"/>
    </source>
</evidence>
<dbReference type="SUPFAM" id="SSF55073">
    <property type="entry name" value="Nucleotide cyclase"/>
    <property type="match status" value="1"/>
</dbReference>
<gene>
    <name evidence="5" type="ORF">SAMN04488005_3165</name>
</gene>
<dbReference type="Proteomes" id="UP000199478">
    <property type="component" value="Unassembled WGS sequence"/>
</dbReference>
<dbReference type="GO" id="GO:1902201">
    <property type="term" value="P:negative regulation of bacterial-type flagellum-dependent cell motility"/>
    <property type="evidence" value="ECO:0007669"/>
    <property type="project" value="TreeGrafter"/>
</dbReference>
<evidence type="ECO:0000256" key="2">
    <source>
        <dbReference type="ARBA" id="ARBA00034247"/>
    </source>
</evidence>
<name>A0A1I6HZY6_9RHOB</name>
<dbReference type="FunFam" id="3.30.70.270:FF:000001">
    <property type="entry name" value="Diguanylate cyclase domain protein"/>
    <property type="match status" value="1"/>
</dbReference>
<feature type="transmembrane region" description="Helical" evidence="3">
    <location>
        <begin position="7"/>
        <end position="26"/>
    </location>
</feature>
<dbReference type="EMBL" id="FOYP01000003">
    <property type="protein sequence ID" value="SFR60007.1"/>
    <property type="molecule type" value="Genomic_DNA"/>
</dbReference>
<dbReference type="GO" id="GO:0052621">
    <property type="term" value="F:diguanylate cyclase activity"/>
    <property type="evidence" value="ECO:0007669"/>
    <property type="project" value="UniProtKB-EC"/>
</dbReference>
<protein>
    <recommendedName>
        <fullName evidence="1">diguanylate cyclase</fullName>
        <ecNumber evidence="1">2.7.7.65</ecNumber>
    </recommendedName>
</protein>
<dbReference type="InterPro" id="IPR043128">
    <property type="entry name" value="Rev_trsase/Diguanyl_cyclase"/>
</dbReference>
<dbReference type="Gene3D" id="3.30.70.270">
    <property type="match status" value="1"/>
</dbReference>
<dbReference type="STRING" id="390270.SAMN04488005_3165"/>
<dbReference type="GO" id="GO:0005886">
    <property type="term" value="C:plasma membrane"/>
    <property type="evidence" value="ECO:0007669"/>
    <property type="project" value="TreeGrafter"/>
</dbReference>
<dbReference type="InterPro" id="IPR000160">
    <property type="entry name" value="GGDEF_dom"/>
</dbReference>
<feature type="transmembrane region" description="Helical" evidence="3">
    <location>
        <begin position="38"/>
        <end position="62"/>
    </location>
</feature>
<dbReference type="NCBIfam" id="TIGR00254">
    <property type="entry name" value="GGDEF"/>
    <property type="match status" value="1"/>
</dbReference>
<organism evidence="5 6">
    <name type="scientific">Yoonia tamlensis</name>
    <dbReference type="NCBI Taxonomy" id="390270"/>
    <lineage>
        <taxon>Bacteria</taxon>
        <taxon>Pseudomonadati</taxon>
        <taxon>Pseudomonadota</taxon>
        <taxon>Alphaproteobacteria</taxon>
        <taxon>Rhodobacterales</taxon>
        <taxon>Paracoccaceae</taxon>
        <taxon>Yoonia</taxon>
    </lineage>
</organism>
<dbReference type="AlphaFoldDB" id="A0A1I6HZY6"/>
<sequence>MPAIVGRFAVVVSLVTIVNFIFMRIYGLSHLVTPVYYFLHAIFVGGPFVLFGLLVIVFQIRLQRRLSFLSRKDGLTGLDNRRTFFEHADIRRKKCKGGVLLLVDADYFKRINDTYGHQAGDICLKRIAKTLKHNVRHDDIIGRVGGEEFAIFLQNVSLEQACMVGERLTKPITFRPSTTSVSRDLRVTLSVGATVNDVNQPLDTLFARADQALYKAKEGGRAQLVVWNEQMRMH</sequence>
<dbReference type="CDD" id="cd01949">
    <property type="entry name" value="GGDEF"/>
    <property type="match status" value="1"/>
</dbReference>
<keyword evidence="3" id="KW-0472">Membrane</keyword>
<reference evidence="6" key="1">
    <citation type="submission" date="2016-10" db="EMBL/GenBank/DDBJ databases">
        <authorList>
            <person name="Varghese N."/>
            <person name="Submissions S."/>
        </authorList>
    </citation>
    <scope>NUCLEOTIDE SEQUENCE [LARGE SCALE GENOMIC DNA]</scope>
    <source>
        <strain evidence="6">DSM 26879</strain>
    </source>
</reference>
<dbReference type="EC" id="2.7.7.65" evidence="1"/>
<accession>A0A1I6HZY6</accession>
<keyword evidence="3" id="KW-1133">Transmembrane helix</keyword>
<evidence type="ECO:0000256" key="3">
    <source>
        <dbReference type="SAM" id="Phobius"/>
    </source>
</evidence>
<evidence type="ECO:0000313" key="5">
    <source>
        <dbReference type="EMBL" id="SFR60007.1"/>
    </source>
</evidence>
<dbReference type="PANTHER" id="PTHR45138">
    <property type="entry name" value="REGULATORY COMPONENTS OF SENSORY TRANSDUCTION SYSTEM"/>
    <property type="match status" value="1"/>
</dbReference>
<evidence type="ECO:0000259" key="4">
    <source>
        <dbReference type="PROSITE" id="PS50887"/>
    </source>
</evidence>